<evidence type="ECO:0000256" key="4">
    <source>
        <dbReference type="ARBA" id="ARBA00022490"/>
    </source>
</evidence>
<evidence type="ECO:0000256" key="2">
    <source>
        <dbReference type="ARBA" id="ARBA00005369"/>
    </source>
</evidence>
<dbReference type="Pfam" id="PF01135">
    <property type="entry name" value="PCMT"/>
    <property type="match status" value="1"/>
</dbReference>
<comment type="similarity">
    <text evidence="2">Belongs to the methyltransferase superfamily. L-isoaspartyl/D-aspartyl protein methyltransferase family.</text>
</comment>
<dbReference type="PANTHER" id="PTHR11579">
    <property type="entry name" value="PROTEIN-L-ISOASPARTATE O-METHYLTRANSFERASE"/>
    <property type="match status" value="1"/>
</dbReference>
<organism evidence="10">
    <name type="scientific">Echinostoma caproni</name>
    <dbReference type="NCBI Taxonomy" id="27848"/>
    <lineage>
        <taxon>Eukaryota</taxon>
        <taxon>Metazoa</taxon>
        <taxon>Spiralia</taxon>
        <taxon>Lophotrochozoa</taxon>
        <taxon>Platyhelminthes</taxon>
        <taxon>Trematoda</taxon>
        <taxon>Digenea</taxon>
        <taxon>Plagiorchiida</taxon>
        <taxon>Echinostomata</taxon>
        <taxon>Echinostomatoidea</taxon>
        <taxon>Echinostomatidae</taxon>
        <taxon>Echinostoma</taxon>
    </lineage>
</organism>
<evidence type="ECO:0000313" key="10">
    <source>
        <dbReference type="WBParaSite" id="ECPE_0001767201-mRNA-1"/>
    </source>
</evidence>
<evidence type="ECO:0000313" key="8">
    <source>
        <dbReference type="EMBL" id="VDP94929.1"/>
    </source>
</evidence>
<dbReference type="OrthoDB" id="73890at2759"/>
<keyword evidence="4" id="KW-0963">Cytoplasm</keyword>
<dbReference type="InterPro" id="IPR029063">
    <property type="entry name" value="SAM-dependent_MTases_sf"/>
</dbReference>
<accession>A0A183BEJ2</accession>
<dbReference type="SUPFAM" id="SSF53335">
    <property type="entry name" value="S-adenosyl-L-methionine-dependent methyltransferases"/>
    <property type="match status" value="1"/>
</dbReference>
<dbReference type="EMBL" id="UZAN01070395">
    <property type="protein sequence ID" value="VDP94929.1"/>
    <property type="molecule type" value="Genomic_DNA"/>
</dbReference>
<evidence type="ECO:0000256" key="3">
    <source>
        <dbReference type="ARBA" id="ARBA00011890"/>
    </source>
</evidence>
<protein>
    <recommendedName>
        <fullName evidence="3">protein-L-isoaspartate(D-aspartate) O-methyltransferase</fullName>
        <ecNumber evidence="3">2.1.1.77</ecNumber>
    </recommendedName>
</protein>
<proteinExistence type="inferred from homology"/>
<dbReference type="AlphaFoldDB" id="A0A183BEJ2"/>
<evidence type="ECO:0000256" key="7">
    <source>
        <dbReference type="ARBA" id="ARBA00022691"/>
    </source>
</evidence>
<dbReference type="Gene3D" id="3.40.50.150">
    <property type="entry name" value="Vaccinia Virus protein VP39"/>
    <property type="match status" value="1"/>
</dbReference>
<dbReference type="GO" id="GO:0005737">
    <property type="term" value="C:cytoplasm"/>
    <property type="evidence" value="ECO:0007669"/>
    <property type="project" value="UniProtKB-SubCell"/>
</dbReference>
<keyword evidence="9" id="KW-1185">Reference proteome</keyword>
<keyword evidence="6" id="KW-0808">Transferase</keyword>
<evidence type="ECO:0000256" key="6">
    <source>
        <dbReference type="ARBA" id="ARBA00022679"/>
    </source>
</evidence>
<evidence type="ECO:0000313" key="9">
    <source>
        <dbReference type="Proteomes" id="UP000272942"/>
    </source>
</evidence>
<sequence length="143" mass="15899">MAWQSSGRTHEELINNLHKNKVILSERVKNAMMAVDRGYFAKSDAYEDRPLSIGYGATISAPHMVGINNFRLFSSLPSFWPLYMPFGTGVFLCDVGRMASVASVSTDAVFLADDASHKIPQVVAHDLFRRSLNTDKHLNALLL</sequence>
<gene>
    <name evidence="8" type="ORF">ECPE_LOCUS17627</name>
</gene>
<dbReference type="GO" id="GO:0032259">
    <property type="term" value="P:methylation"/>
    <property type="evidence" value="ECO:0007669"/>
    <property type="project" value="UniProtKB-KW"/>
</dbReference>
<keyword evidence="7" id="KW-0949">S-adenosyl-L-methionine</keyword>
<reference evidence="10" key="1">
    <citation type="submission" date="2016-06" db="UniProtKB">
        <authorList>
            <consortium name="WormBaseParasite"/>
        </authorList>
    </citation>
    <scope>IDENTIFICATION</scope>
</reference>
<dbReference type="EC" id="2.1.1.77" evidence="3"/>
<dbReference type="GO" id="GO:0004719">
    <property type="term" value="F:protein-L-isoaspartate (D-aspartate) O-methyltransferase activity"/>
    <property type="evidence" value="ECO:0007669"/>
    <property type="project" value="UniProtKB-EC"/>
</dbReference>
<evidence type="ECO:0000256" key="1">
    <source>
        <dbReference type="ARBA" id="ARBA00004496"/>
    </source>
</evidence>
<evidence type="ECO:0000256" key="5">
    <source>
        <dbReference type="ARBA" id="ARBA00022603"/>
    </source>
</evidence>
<reference evidence="8 9" key="2">
    <citation type="submission" date="2018-11" db="EMBL/GenBank/DDBJ databases">
        <authorList>
            <consortium name="Pathogen Informatics"/>
        </authorList>
    </citation>
    <scope>NUCLEOTIDE SEQUENCE [LARGE SCALE GENOMIC DNA]</scope>
    <source>
        <strain evidence="8 9">Egypt</strain>
    </source>
</reference>
<dbReference type="InterPro" id="IPR000682">
    <property type="entry name" value="PCMT"/>
</dbReference>
<dbReference type="PANTHER" id="PTHR11579:SF0">
    <property type="entry name" value="PROTEIN-L-ISOASPARTATE(D-ASPARTATE) O-METHYLTRANSFERASE"/>
    <property type="match status" value="1"/>
</dbReference>
<comment type="subcellular location">
    <subcellularLocation>
        <location evidence="1">Cytoplasm</location>
    </subcellularLocation>
</comment>
<dbReference type="WBParaSite" id="ECPE_0001767201-mRNA-1">
    <property type="protein sequence ID" value="ECPE_0001767201-mRNA-1"/>
    <property type="gene ID" value="ECPE_0001767201"/>
</dbReference>
<dbReference type="Proteomes" id="UP000272942">
    <property type="component" value="Unassembled WGS sequence"/>
</dbReference>
<keyword evidence="5" id="KW-0489">Methyltransferase</keyword>
<name>A0A183BEJ2_9TREM</name>